<feature type="transmembrane region" description="Helical" evidence="1">
    <location>
        <begin position="140"/>
        <end position="160"/>
    </location>
</feature>
<keyword evidence="1" id="KW-0812">Transmembrane</keyword>
<keyword evidence="1" id="KW-0472">Membrane</keyword>
<proteinExistence type="predicted"/>
<organism evidence="2 3">
    <name type="scientific">Sphingomonas paeninsulae</name>
    <dbReference type="NCBI Taxonomy" id="2319844"/>
    <lineage>
        <taxon>Bacteria</taxon>
        <taxon>Pseudomonadati</taxon>
        <taxon>Pseudomonadota</taxon>
        <taxon>Alphaproteobacteria</taxon>
        <taxon>Sphingomonadales</taxon>
        <taxon>Sphingomonadaceae</taxon>
        <taxon>Sphingomonas</taxon>
    </lineage>
</organism>
<protein>
    <submittedName>
        <fullName evidence="2">Uncharacterized protein</fullName>
    </submittedName>
</protein>
<evidence type="ECO:0000313" key="3">
    <source>
        <dbReference type="Proteomes" id="UP000276254"/>
    </source>
</evidence>
<accession>A0A494TFT1</accession>
<dbReference type="Proteomes" id="UP000276254">
    <property type="component" value="Chromosome"/>
</dbReference>
<dbReference type="KEGG" id="spha:D3Y57_09995"/>
<name>A0A494TFT1_SPHPE</name>
<evidence type="ECO:0000313" key="2">
    <source>
        <dbReference type="EMBL" id="AYJ86234.1"/>
    </source>
</evidence>
<sequence>MNALIPVFVAVLLAEIGGPLAIFGRERRNSAALAMIVLIVVAVIGGWSIAALLIGPARLLMLGLALLFAGVAQFGRRAVVTGTPTILASAMTLYRSPAPFLAFAFAAWMTAPISAGTGAMIGVGVAAAVGSLGFTVRRGLCIGAGIILCIAGLFAVLSGLRLV</sequence>
<keyword evidence="3" id="KW-1185">Reference proteome</keyword>
<evidence type="ECO:0000256" key="1">
    <source>
        <dbReference type="SAM" id="Phobius"/>
    </source>
</evidence>
<feature type="transmembrane region" description="Helical" evidence="1">
    <location>
        <begin position="100"/>
        <end position="128"/>
    </location>
</feature>
<dbReference type="RefSeq" id="WP_121152858.1">
    <property type="nucleotide sequence ID" value="NZ_CP032829.1"/>
</dbReference>
<reference evidence="2 3" key="1">
    <citation type="submission" date="2018-09" db="EMBL/GenBank/DDBJ databases">
        <title>Sphingomonas peninsula sp. nov., isolated from fildes peninsula, Antarctic soil.</title>
        <authorList>
            <person name="Yingchao G."/>
        </authorList>
    </citation>
    <scope>NUCLEOTIDE SEQUENCE [LARGE SCALE GENOMIC DNA]</scope>
    <source>
        <strain evidence="2 3">YZ-8</strain>
    </source>
</reference>
<dbReference type="AlphaFoldDB" id="A0A494TFT1"/>
<dbReference type="EMBL" id="CP032829">
    <property type="protein sequence ID" value="AYJ86234.1"/>
    <property type="molecule type" value="Genomic_DNA"/>
</dbReference>
<feature type="transmembrane region" description="Helical" evidence="1">
    <location>
        <begin position="31"/>
        <end position="54"/>
    </location>
</feature>
<gene>
    <name evidence="2" type="ORF">D3Y57_09995</name>
</gene>
<keyword evidence="1" id="KW-1133">Transmembrane helix</keyword>
<feature type="transmembrane region" description="Helical" evidence="1">
    <location>
        <begin position="59"/>
        <end position="80"/>
    </location>
</feature>